<accession>A0ABU8LDZ1</accession>
<organism evidence="2 3">
    <name type="scientific">Microbacterium bandirmense</name>
    <dbReference type="NCBI Taxonomy" id="3122050"/>
    <lineage>
        <taxon>Bacteria</taxon>
        <taxon>Bacillati</taxon>
        <taxon>Actinomycetota</taxon>
        <taxon>Actinomycetes</taxon>
        <taxon>Micrococcales</taxon>
        <taxon>Microbacteriaceae</taxon>
        <taxon>Microbacterium</taxon>
    </lineage>
</organism>
<keyword evidence="1" id="KW-1133">Transmembrane helix</keyword>
<dbReference type="RefSeq" id="WP_337332842.1">
    <property type="nucleotide sequence ID" value="NZ_JBBDGM010000011.1"/>
</dbReference>
<keyword evidence="3" id="KW-1185">Reference proteome</keyword>
<keyword evidence="1" id="KW-0472">Membrane</keyword>
<evidence type="ECO:0000313" key="3">
    <source>
        <dbReference type="Proteomes" id="UP001371224"/>
    </source>
</evidence>
<sequence length="317" mass="33588">MSTEDTYLRSVERMLRDIAPEHRTAVLDDLRQHFADAEEAGRSADEIAQSLGTPREIADRAHDEFGTTAGPVDARAEFAWRMLQWSAVVLAVVTGVVTAFVMPSYAGSTEIVASDGTVIAVETAQTLLAVNGLWIALIALVPAIVAAVPLMVPRRVRAATAAVTAVLLTAMALIGGFTLGGFFVPTAMLSWAALIAWVRLRDRGFGVVWRIVGAVLTVLPIALSLPLVGGMPGRYADTAGPSVSISAWAWPFFAAIVLIAVLMVIGYRAPGWALAAIGLAVLVTGLLTGDLLTLLIIWLGGFWLTIGLAHAVTARRR</sequence>
<protein>
    <submittedName>
        <fullName evidence="2">DUF1700 domain-containing protein</fullName>
    </submittedName>
</protein>
<proteinExistence type="predicted"/>
<feature type="transmembrane region" description="Helical" evidence="1">
    <location>
        <begin position="272"/>
        <end position="289"/>
    </location>
</feature>
<feature type="transmembrane region" description="Helical" evidence="1">
    <location>
        <begin position="182"/>
        <end position="200"/>
    </location>
</feature>
<dbReference type="Proteomes" id="UP001371224">
    <property type="component" value="Unassembled WGS sequence"/>
</dbReference>
<feature type="transmembrane region" description="Helical" evidence="1">
    <location>
        <begin position="207"/>
        <end position="228"/>
    </location>
</feature>
<evidence type="ECO:0000256" key="1">
    <source>
        <dbReference type="SAM" id="Phobius"/>
    </source>
</evidence>
<dbReference type="Pfam" id="PF22564">
    <property type="entry name" value="HAAS"/>
    <property type="match status" value="1"/>
</dbReference>
<name>A0ABU8LDZ1_9MICO</name>
<evidence type="ECO:0000313" key="2">
    <source>
        <dbReference type="EMBL" id="MEJ1089191.1"/>
    </source>
</evidence>
<feature type="transmembrane region" description="Helical" evidence="1">
    <location>
        <begin position="126"/>
        <end position="151"/>
    </location>
</feature>
<reference evidence="2 3" key="1">
    <citation type="submission" date="2024-02" db="EMBL/GenBank/DDBJ databases">
        <authorList>
            <person name="Saticioglu I.B."/>
        </authorList>
    </citation>
    <scope>NUCLEOTIDE SEQUENCE [LARGE SCALE GENOMIC DNA]</scope>
    <source>
        <strain evidence="2 3">Mu-80</strain>
    </source>
</reference>
<gene>
    <name evidence="2" type="ORF">WDU99_12790</name>
</gene>
<feature type="transmembrane region" description="Helical" evidence="1">
    <location>
        <begin position="158"/>
        <end position="176"/>
    </location>
</feature>
<feature type="transmembrane region" description="Helical" evidence="1">
    <location>
        <begin position="295"/>
        <end position="314"/>
    </location>
</feature>
<feature type="transmembrane region" description="Helical" evidence="1">
    <location>
        <begin position="248"/>
        <end position="265"/>
    </location>
</feature>
<comment type="caution">
    <text evidence="2">The sequence shown here is derived from an EMBL/GenBank/DDBJ whole genome shotgun (WGS) entry which is preliminary data.</text>
</comment>
<feature type="transmembrane region" description="Helical" evidence="1">
    <location>
        <begin position="85"/>
        <end position="106"/>
    </location>
</feature>
<keyword evidence="1" id="KW-0812">Transmembrane</keyword>
<dbReference type="EMBL" id="JBBDGM010000011">
    <property type="protein sequence ID" value="MEJ1089191.1"/>
    <property type="molecule type" value="Genomic_DNA"/>
</dbReference>